<dbReference type="RefSeq" id="WP_095672972.1">
    <property type="nucleotide sequence ID" value="NZ_CP016773.1"/>
</dbReference>
<dbReference type="OrthoDB" id="9794601at2"/>
<evidence type="ECO:0000256" key="1">
    <source>
        <dbReference type="ARBA" id="ARBA00022676"/>
    </source>
</evidence>
<dbReference type="GO" id="GO:0016020">
    <property type="term" value="C:membrane"/>
    <property type="evidence" value="ECO:0007669"/>
    <property type="project" value="InterPro"/>
</dbReference>
<gene>
    <name evidence="3" type="ORF">A1sIA56_00235</name>
</gene>
<dbReference type="PANTHER" id="PTHR11927:SF9">
    <property type="entry name" value="L-FUCOSYLTRANSFERASE"/>
    <property type="match status" value="1"/>
</dbReference>
<accession>A0A249KF22</accession>
<evidence type="ECO:0000256" key="2">
    <source>
        <dbReference type="ARBA" id="ARBA00022679"/>
    </source>
</evidence>
<evidence type="ECO:0000313" key="4">
    <source>
        <dbReference type="Proteomes" id="UP000217215"/>
    </source>
</evidence>
<protein>
    <submittedName>
        <fullName evidence="3">Alpha-1,2-fucosyltransferase</fullName>
    </submittedName>
</protein>
<dbReference type="KEGG" id="psuf:A1sIA56_00235"/>
<proteinExistence type="predicted"/>
<sequence length="316" mass="35260">MKGHDSNKVVLNGGLGNQLFQIACGLYYSVDKKVLADGNKGLPNLNSENRVILESLDFPGKEIAFTERQEMPLQRQLFRILLVAGIKSTASRNLDFIVKHFTRLTRFLGLIGVSQVIVGRGVGYTPGIKGTHRSIAIGYFQTFRYASDHAVFKILKASRPKRVGVELQKNLKLAEQSLPIIVHIRLGDYLLEPNFGILPPSYFLEGISLLREKLPNNPIWVFSDDVGQAKKYFQGEALGEIIWIPNVDGDPVSTLELMKHGSGYVISNSTYSWWAAFLRSDPKAKVVAPSPWFKVGGTPDSLLPDSWVLLNPWPRN</sequence>
<keyword evidence="1 3" id="KW-0328">Glycosyltransferase</keyword>
<dbReference type="Proteomes" id="UP000217215">
    <property type="component" value="Chromosome"/>
</dbReference>
<evidence type="ECO:0000313" key="3">
    <source>
        <dbReference type="EMBL" id="ASY15377.1"/>
    </source>
</evidence>
<dbReference type="CDD" id="cd11301">
    <property type="entry name" value="Fut1_Fut2_like"/>
    <property type="match status" value="1"/>
</dbReference>
<dbReference type="GO" id="GO:0008107">
    <property type="term" value="F:galactoside 2-alpha-L-fucosyltransferase activity"/>
    <property type="evidence" value="ECO:0007669"/>
    <property type="project" value="InterPro"/>
</dbReference>
<name>A0A249KF22_9ACTN</name>
<dbReference type="PANTHER" id="PTHR11927">
    <property type="entry name" value="GALACTOSIDE 2-L-FUCOSYLTRANSFERASE"/>
    <property type="match status" value="1"/>
</dbReference>
<keyword evidence="2 3" id="KW-0808">Transferase</keyword>
<organism evidence="3 4">
    <name type="scientific">Candidatus Planktophila sulfonica</name>
    <dbReference type="NCBI Taxonomy" id="1884904"/>
    <lineage>
        <taxon>Bacteria</taxon>
        <taxon>Bacillati</taxon>
        <taxon>Actinomycetota</taxon>
        <taxon>Actinomycetes</taxon>
        <taxon>Candidatus Nanopelagicales</taxon>
        <taxon>Candidatus Nanopelagicaceae</taxon>
        <taxon>Candidatus Planktophila</taxon>
    </lineage>
</organism>
<dbReference type="AlphaFoldDB" id="A0A249KF22"/>
<dbReference type="Pfam" id="PF01531">
    <property type="entry name" value="Glyco_transf_11"/>
    <property type="match status" value="1"/>
</dbReference>
<reference evidence="3 4" key="1">
    <citation type="submission" date="2016-07" db="EMBL/GenBank/DDBJ databases">
        <title>High microdiversification within the ubiquitous acI lineage of Actinobacteria.</title>
        <authorList>
            <person name="Neuenschwander S.M."/>
            <person name="Salcher M."/>
            <person name="Ghai R."/>
            <person name="Pernthaler J."/>
        </authorList>
    </citation>
    <scope>NUCLEOTIDE SEQUENCE [LARGE SCALE GENOMIC DNA]</scope>
    <source>
        <strain evidence="3">MMS-IA-56</strain>
    </source>
</reference>
<dbReference type="EMBL" id="CP016773">
    <property type="protein sequence ID" value="ASY15377.1"/>
    <property type="molecule type" value="Genomic_DNA"/>
</dbReference>
<dbReference type="InterPro" id="IPR002516">
    <property type="entry name" value="Glyco_trans_11"/>
</dbReference>
<dbReference type="GO" id="GO:0005975">
    <property type="term" value="P:carbohydrate metabolic process"/>
    <property type="evidence" value="ECO:0007669"/>
    <property type="project" value="InterPro"/>
</dbReference>
<keyword evidence="4" id="KW-1185">Reference proteome</keyword>